<dbReference type="RefSeq" id="WP_285579105.1">
    <property type="nucleotide sequence ID" value="NZ_BSTK01000012.1"/>
</dbReference>
<dbReference type="AlphaFoldDB" id="A0A9W6SB94"/>
<keyword evidence="1" id="KW-1133">Transmembrane helix</keyword>
<gene>
    <name evidence="3" type="ORF">Airi02_070110</name>
</gene>
<feature type="domain" description="DUF4350" evidence="2">
    <location>
        <begin position="57"/>
        <end position="228"/>
    </location>
</feature>
<feature type="transmembrane region" description="Helical" evidence="1">
    <location>
        <begin position="28"/>
        <end position="46"/>
    </location>
</feature>
<reference evidence="3" key="1">
    <citation type="submission" date="2023-03" db="EMBL/GenBank/DDBJ databases">
        <title>Actinoallomurus iriomotensis NBRC 103684.</title>
        <authorList>
            <person name="Ichikawa N."/>
            <person name="Sato H."/>
            <person name="Tonouchi N."/>
        </authorList>
    </citation>
    <scope>NUCLEOTIDE SEQUENCE</scope>
    <source>
        <strain evidence="3">NBRC 103684</strain>
    </source>
</reference>
<evidence type="ECO:0000313" key="3">
    <source>
        <dbReference type="EMBL" id="GLY89082.1"/>
    </source>
</evidence>
<keyword evidence="1" id="KW-0472">Membrane</keyword>
<organism evidence="3 4">
    <name type="scientific">Actinoallomurus iriomotensis</name>
    <dbReference type="NCBI Taxonomy" id="478107"/>
    <lineage>
        <taxon>Bacteria</taxon>
        <taxon>Bacillati</taxon>
        <taxon>Actinomycetota</taxon>
        <taxon>Actinomycetes</taxon>
        <taxon>Streptosporangiales</taxon>
        <taxon>Thermomonosporaceae</taxon>
        <taxon>Actinoallomurus</taxon>
    </lineage>
</organism>
<dbReference type="InterPro" id="IPR025646">
    <property type="entry name" value="DUF4350"/>
</dbReference>
<name>A0A9W6SB94_9ACTN</name>
<sequence>MTAVQAAPPAAPETARQVAHRRWRRSRGILIVLLALVIIGVVLAALRPKVRAEYLDPDSPGQQGARALVEITRQHGTPVTVARSVSAAAGAVNSNPDTLLVIARSERLTSTDLATLRALPGDRLLLEPSGDALEALAPGVETDGVTSGTISPACPLPAAANAGSIDLIGGQVYRAPAGATQCYLGDGRPSLVQLPVGGANVTVIGSGGPFTNERLTDEGDAALGMNLLGSRSNVVWLLPAPPPPGAGGQKSFTELVPFGVKLAVLQAVIAVVLVALWRARRLGPVVVEPLPVVVRSAEAVEGRARLYRSRGAGDRAAMALRAGALERLTALLGMPKSAASDPAMANEIVAGIAAHTGEPQAAIGAALYGPPPMDDAELVRLSGYLDELERQVRSS</sequence>
<evidence type="ECO:0000313" key="4">
    <source>
        <dbReference type="Proteomes" id="UP001165074"/>
    </source>
</evidence>
<proteinExistence type="predicted"/>
<dbReference type="Proteomes" id="UP001165074">
    <property type="component" value="Unassembled WGS sequence"/>
</dbReference>
<keyword evidence="1" id="KW-0812">Transmembrane</keyword>
<comment type="caution">
    <text evidence="3">The sequence shown here is derived from an EMBL/GenBank/DDBJ whole genome shotgun (WGS) entry which is preliminary data.</text>
</comment>
<dbReference type="EMBL" id="BSTK01000012">
    <property type="protein sequence ID" value="GLY89082.1"/>
    <property type="molecule type" value="Genomic_DNA"/>
</dbReference>
<evidence type="ECO:0000259" key="2">
    <source>
        <dbReference type="Pfam" id="PF14258"/>
    </source>
</evidence>
<feature type="transmembrane region" description="Helical" evidence="1">
    <location>
        <begin position="258"/>
        <end position="277"/>
    </location>
</feature>
<accession>A0A9W6SB94</accession>
<protein>
    <recommendedName>
        <fullName evidence="2">DUF4350 domain-containing protein</fullName>
    </recommendedName>
</protein>
<dbReference type="Pfam" id="PF14258">
    <property type="entry name" value="DUF4350"/>
    <property type="match status" value="1"/>
</dbReference>
<evidence type="ECO:0000256" key="1">
    <source>
        <dbReference type="SAM" id="Phobius"/>
    </source>
</evidence>
<keyword evidence="4" id="KW-1185">Reference proteome</keyword>